<reference evidence="2 3" key="1">
    <citation type="submission" date="2020-09" db="EMBL/GenBank/DDBJ databases">
        <title>Paenibacillus sp. CAU 1523 isolated from sand of Haeundae Beach.</title>
        <authorList>
            <person name="Kim W."/>
        </authorList>
    </citation>
    <scope>NUCLEOTIDE SEQUENCE [LARGE SCALE GENOMIC DNA]</scope>
    <source>
        <strain evidence="2 3">CAU 1523</strain>
    </source>
</reference>
<dbReference type="InterPro" id="IPR025321">
    <property type="entry name" value="DUF4227"/>
</dbReference>
<gene>
    <name evidence="2" type="ORF">IFO66_05170</name>
</gene>
<comment type="caution">
    <text evidence="2">The sequence shown here is derived from an EMBL/GenBank/DDBJ whole genome shotgun (WGS) entry which is preliminary data.</text>
</comment>
<dbReference type="Pfam" id="PF14004">
    <property type="entry name" value="DUF4227"/>
    <property type="match status" value="1"/>
</dbReference>
<dbReference type="Proteomes" id="UP000634529">
    <property type="component" value="Unassembled WGS sequence"/>
</dbReference>
<sequence>MIVSIRSVVQRLRFIVVFFLATYVVVQLLGVVSAWIAPVNKYREPQGRAVKVFHPNVELNMEPEQFRERLKLYYWLGE</sequence>
<keyword evidence="1" id="KW-0812">Transmembrane</keyword>
<keyword evidence="1" id="KW-1133">Transmembrane helix</keyword>
<proteinExistence type="predicted"/>
<name>A0ABR9AVF8_9BACL</name>
<protein>
    <submittedName>
        <fullName evidence="2">DUF4227 family protein</fullName>
    </submittedName>
</protein>
<keyword evidence="1" id="KW-0472">Membrane</keyword>
<organism evidence="2 3">
    <name type="scientific">Paenibacillus arenosi</name>
    <dbReference type="NCBI Taxonomy" id="2774142"/>
    <lineage>
        <taxon>Bacteria</taxon>
        <taxon>Bacillati</taxon>
        <taxon>Bacillota</taxon>
        <taxon>Bacilli</taxon>
        <taxon>Bacillales</taxon>
        <taxon>Paenibacillaceae</taxon>
        <taxon>Paenibacillus</taxon>
    </lineage>
</organism>
<dbReference type="EMBL" id="JACYTN010000002">
    <property type="protein sequence ID" value="MBD8497693.1"/>
    <property type="molecule type" value="Genomic_DNA"/>
</dbReference>
<evidence type="ECO:0000256" key="1">
    <source>
        <dbReference type="SAM" id="Phobius"/>
    </source>
</evidence>
<evidence type="ECO:0000313" key="3">
    <source>
        <dbReference type="Proteomes" id="UP000634529"/>
    </source>
</evidence>
<feature type="transmembrane region" description="Helical" evidence="1">
    <location>
        <begin position="12"/>
        <end position="37"/>
    </location>
</feature>
<evidence type="ECO:0000313" key="2">
    <source>
        <dbReference type="EMBL" id="MBD8497693.1"/>
    </source>
</evidence>
<accession>A0ABR9AVF8</accession>
<dbReference type="RefSeq" id="WP_192024087.1">
    <property type="nucleotide sequence ID" value="NZ_JACYTN010000002.1"/>
</dbReference>
<keyword evidence="3" id="KW-1185">Reference proteome</keyword>